<accession>A0A1Y6B7B2</accession>
<organism evidence="6 7">
    <name type="scientific">Tistlia consotensis USBA 355</name>
    <dbReference type="NCBI Taxonomy" id="560819"/>
    <lineage>
        <taxon>Bacteria</taxon>
        <taxon>Pseudomonadati</taxon>
        <taxon>Pseudomonadota</taxon>
        <taxon>Alphaproteobacteria</taxon>
        <taxon>Rhodospirillales</taxon>
        <taxon>Rhodovibrionaceae</taxon>
        <taxon>Tistlia</taxon>
    </lineage>
</organism>
<evidence type="ECO:0000256" key="2">
    <source>
        <dbReference type="ARBA" id="ARBA00023143"/>
    </source>
</evidence>
<evidence type="ECO:0000256" key="1">
    <source>
        <dbReference type="ARBA" id="ARBA00005709"/>
    </source>
</evidence>
<keyword evidence="3" id="KW-0964">Secreted</keyword>
<sequence length="274" mass="28117">MTSILTNMAATLAVNNLNSASSQASSVLEAMSSGKKINSASDDASGLAVYTTMSTDEAAWNQAADNADVAQAILETADGGLSETTDVLNRMYEIASQASSGSVTDTQRAYLDDEFSQLVTQLDSIVGSTSYSGQSLLDGSYNSSFLVSANASDANSTIDVTIGQAYDSTGLALGSSTVATSTDASTALTAISAAIDTVSAGRANVGAMMSRFDYASGVISTSTENLQSAMSVYMDADVADLSAQQTQLGVKMDSAIQALSVANTNIEKISRLLR</sequence>
<gene>
    <name evidence="6" type="ORF">SAMN05428998_10224</name>
</gene>
<dbReference type="GO" id="GO:0009288">
    <property type="term" value="C:bacterial-type flagellum"/>
    <property type="evidence" value="ECO:0007669"/>
    <property type="project" value="UniProtKB-SubCell"/>
</dbReference>
<dbReference type="PRINTS" id="PR00207">
    <property type="entry name" value="FLAGELLIN"/>
</dbReference>
<keyword evidence="6" id="KW-0969">Cilium</keyword>
<dbReference type="Pfam" id="PF00669">
    <property type="entry name" value="Flagellin_N"/>
    <property type="match status" value="1"/>
</dbReference>
<dbReference type="RefSeq" id="WP_159460083.1">
    <property type="nucleotide sequence ID" value="NZ_FWZX01000002.1"/>
</dbReference>
<evidence type="ECO:0000313" key="7">
    <source>
        <dbReference type="Proteomes" id="UP000192917"/>
    </source>
</evidence>
<evidence type="ECO:0000259" key="4">
    <source>
        <dbReference type="Pfam" id="PF00669"/>
    </source>
</evidence>
<dbReference type="EMBL" id="FWZX01000002">
    <property type="protein sequence ID" value="SME96829.1"/>
    <property type="molecule type" value="Genomic_DNA"/>
</dbReference>
<keyword evidence="2 3" id="KW-0975">Bacterial flagellum</keyword>
<dbReference type="Gene3D" id="1.20.1330.10">
    <property type="entry name" value="f41 fragment of flagellin, N-terminal domain"/>
    <property type="match status" value="1"/>
</dbReference>
<dbReference type="PANTHER" id="PTHR42792:SF2">
    <property type="entry name" value="FLAGELLIN"/>
    <property type="match status" value="1"/>
</dbReference>
<evidence type="ECO:0000256" key="3">
    <source>
        <dbReference type="RuleBase" id="RU362073"/>
    </source>
</evidence>
<dbReference type="STRING" id="560819.SAMN05428998_10224"/>
<name>A0A1Y6B7B2_9PROT</name>
<comment type="function">
    <text evidence="3">Flagellin is the subunit protein which polymerizes to form the filaments of bacterial flagella.</text>
</comment>
<dbReference type="GO" id="GO:0005198">
    <property type="term" value="F:structural molecule activity"/>
    <property type="evidence" value="ECO:0007669"/>
    <property type="project" value="UniProtKB-UniRule"/>
</dbReference>
<dbReference type="InterPro" id="IPR001492">
    <property type="entry name" value="Flagellin"/>
</dbReference>
<evidence type="ECO:0000259" key="5">
    <source>
        <dbReference type="Pfam" id="PF00700"/>
    </source>
</evidence>
<dbReference type="Pfam" id="PF00700">
    <property type="entry name" value="Flagellin_C"/>
    <property type="match status" value="1"/>
</dbReference>
<dbReference type="AlphaFoldDB" id="A0A1Y6B7B2"/>
<feature type="domain" description="Flagellin N-terminal" evidence="4">
    <location>
        <begin position="4"/>
        <end position="140"/>
    </location>
</feature>
<dbReference type="InterPro" id="IPR046358">
    <property type="entry name" value="Flagellin_C"/>
</dbReference>
<dbReference type="GO" id="GO:0005576">
    <property type="term" value="C:extracellular region"/>
    <property type="evidence" value="ECO:0007669"/>
    <property type="project" value="UniProtKB-SubCell"/>
</dbReference>
<feature type="domain" description="Flagellin C-terminal" evidence="5">
    <location>
        <begin position="188"/>
        <end position="269"/>
    </location>
</feature>
<dbReference type="InterPro" id="IPR001029">
    <property type="entry name" value="Flagellin_N"/>
</dbReference>
<keyword evidence="7" id="KW-1185">Reference proteome</keyword>
<keyword evidence="6" id="KW-0966">Cell projection</keyword>
<reference evidence="6 7" key="1">
    <citation type="submission" date="2017-04" db="EMBL/GenBank/DDBJ databases">
        <authorList>
            <person name="Afonso C.L."/>
            <person name="Miller P.J."/>
            <person name="Scott M.A."/>
            <person name="Spackman E."/>
            <person name="Goraichik I."/>
            <person name="Dimitrov K.M."/>
            <person name="Suarez D.L."/>
            <person name="Swayne D.E."/>
        </authorList>
    </citation>
    <scope>NUCLEOTIDE SEQUENCE [LARGE SCALE GENOMIC DNA]</scope>
    <source>
        <strain evidence="6 7">USBA 355</strain>
    </source>
</reference>
<protein>
    <recommendedName>
        <fullName evidence="3">Flagellin</fullName>
    </recommendedName>
</protein>
<dbReference type="SUPFAM" id="SSF64518">
    <property type="entry name" value="Phase 1 flagellin"/>
    <property type="match status" value="1"/>
</dbReference>
<comment type="subcellular location">
    <subcellularLocation>
        <location evidence="3">Secreted</location>
    </subcellularLocation>
    <subcellularLocation>
        <location evidence="3">Bacterial flagellum</location>
    </subcellularLocation>
</comment>
<dbReference type="Proteomes" id="UP000192917">
    <property type="component" value="Unassembled WGS sequence"/>
</dbReference>
<dbReference type="PANTHER" id="PTHR42792">
    <property type="entry name" value="FLAGELLIN"/>
    <property type="match status" value="1"/>
</dbReference>
<proteinExistence type="inferred from homology"/>
<evidence type="ECO:0000313" key="6">
    <source>
        <dbReference type="EMBL" id="SME96829.1"/>
    </source>
</evidence>
<comment type="similarity">
    <text evidence="1 3">Belongs to the bacterial flagellin family.</text>
</comment>
<keyword evidence="6" id="KW-0282">Flagellum</keyword>